<dbReference type="AlphaFoldDB" id="A0A427AVW6"/>
<comment type="caution">
    <text evidence="1">The sequence shown here is derived from an EMBL/GenBank/DDBJ whole genome shotgun (WGS) entry which is preliminary data.</text>
</comment>
<reference evidence="1 2" key="1">
    <citation type="journal article" date="2014" name="Agronomy (Basel)">
        <title>A Draft Genome Sequence for Ensete ventricosum, the Drought-Tolerant Tree Against Hunger.</title>
        <authorList>
            <person name="Harrison J."/>
            <person name="Moore K.A."/>
            <person name="Paszkiewicz K."/>
            <person name="Jones T."/>
            <person name="Grant M."/>
            <person name="Ambacheew D."/>
            <person name="Muzemil S."/>
            <person name="Studholme D.J."/>
        </authorList>
    </citation>
    <scope>NUCLEOTIDE SEQUENCE [LARGE SCALE GENOMIC DNA]</scope>
</reference>
<accession>A0A427AVW6</accession>
<gene>
    <name evidence="1" type="ORF">B296_00013876</name>
</gene>
<protein>
    <submittedName>
        <fullName evidence="1">Uncharacterized protein</fullName>
    </submittedName>
</protein>
<dbReference type="Proteomes" id="UP000287651">
    <property type="component" value="Unassembled WGS sequence"/>
</dbReference>
<organism evidence="1 2">
    <name type="scientific">Ensete ventricosum</name>
    <name type="common">Abyssinian banana</name>
    <name type="synonym">Musa ensete</name>
    <dbReference type="NCBI Taxonomy" id="4639"/>
    <lineage>
        <taxon>Eukaryota</taxon>
        <taxon>Viridiplantae</taxon>
        <taxon>Streptophyta</taxon>
        <taxon>Embryophyta</taxon>
        <taxon>Tracheophyta</taxon>
        <taxon>Spermatophyta</taxon>
        <taxon>Magnoliopsida</taxon>
        <taxon>Liliopsida</taxon>
        <taxon>Zingiberales</taxon>
        <taxon>Musaceae</taxon>
        <taxon>Ensete</taxon>
    </lineage>
</organism>
<evidence type="ECO:0000313" key="2">
    <source>
        <dbReference type="Proteomes" id="UP000287651"/>
    </source>
</evidence>
<proteinExistence type="predicted"/>
<sequence>MHRVDVVGTRQECVGSLSRVSRVFQDGAREFARRRSRLAKKLSGVAKKLAGRLTMTGVMELQLDDGPRSSLSIGPGFRRCSGISSKFARRFIEGIVKLTRNTLGEDQKTCCKNAEGCRISGIGFWLRF</sequence>
<name>A0A427AVW6_ENSVE</name>
<evidence type="ECO:0000313" key="1">
    <source>
        <dbReference type="EMBL" id="RRT80388.1"/>
    </source>
</evidence>
<dbReference type="EMBL" id="AMZH03001154">
    <property type="protein sequence ID" value="RRT80388.1"/>
    <property type="molecule type" value="Genomic_DNA"/>
</dbReference>